<dbReference type="Pfam" id="PF00561">
    <property type="entry name" value="Abhydrolase_1"/>
    <property type="match status" value="1"/>
</dbReference>
<protein>
    <submittedName>
        <fullName evidence="2">Alpha/beta hydrolase</fullName>
    </submittedName>
</protein>
<dbReference type="Gene3D" id="3.40.50.1820">
    <property type="entry name" value="alpha/beta hydrolase"/>
    <property type="match status" value="1"/>
</dbReference>
<reference evidence="2 3" key="1">
    <citation type="submission" date="2021-04" db="EMBL/GenBank/DDBJ databases">
        <title>Whole genome analysis of root endophytic bacterium Microbacterium paraoxydans ku-mp colonizing RP-bio226 rice variety.</title>
        <authorList>
            <person name="Ulaganathan K."/>
            <person name="Latha B."/>
        </authorList>
    </citation>
    <scope>NUCLEOTIDE SEQUENCE [LARGE SCALE GENOMIC DNA]</scope>
    <source>
        <strain evidence="3">ku-mp</strain>
    </source>
</reference>
<dbReference type="PANTHER" id="PTHR43798:SF33">
    <property type="entry name" value="HYDROLASE, PUTATIVE (AFU_ORTHOLOGUE AFUA_2G14860)-RELATED"/>
    <property type="match status" value="1"/>
</dbReference>
<keyword evidence="3" id="KW-1185">Reference proteome</keyword>
<sequence>MTDDELFPGFAAEVVATGTSDIFVRHGGSGPPVVLLHGHPRTSATWHRVAPLLAARGFTVICPDLRGYGRSRGPSPTPDHSAHSKRAVADDIRNVARHLGHERFHLAGHDRGSYVALRLALDTPDAVERVALLDCLPITEHLRRADARFALRWWHWFFFAQPEIPERVIGADPEAWYAPKADPSTMGAANHAEFTQAVQDPCVIRAMLEDYRAGVTIDRAHEEADIAAGRRLRMPALVLWSTRDDLEDLYGDPVQIWKDWADDVRGHGIESGHHMAEEAPGPLAEALAAFFGAAPRERT</sequence>
<dbReference type="SUPFAM" id="SSF53474">
    <property type="entry name" value="alpha/beta-Hydrolases"/>
    <property type="match status" value="1"/>
</dbReference>
<dbReference type="InterPro" id="IPR000639">
    <property type="entry name" value="Epox_hydrolase-like"/>
</dbReference>
<accession>A0ABS5IJ83</accession>
<name>A0ABS5IJ83_9MICO</name>
<dbReference type="InterPro" id="IPR000073">
    <property type="entry name" value="AB_hydrolase_1"/>
</dbReference>
<dbReference type="EMBL" id="JAGTUK010000001">
    <property type="protein sequence ID" value="MBS0023004.1"/>
    <property type="molecule type" value="Genomic_DNA"/>
</dbReference>
<evidence type="ECO:0000313" key="3">
    <source>
        <dbReference type="Proteomes" id="UP000678243"/>
    </source>
</evidence>
<dbReference type="PRINTS" id="PR00412">
    <property type="entry name" value="EPOXHYDRLASE"/>
</dbReference>
<dbReference type="RefSeq" id="WP_211541009.1">
    <property type="nucleotide sequence ID" value="NZ_JAGTUK010000001.1"/>
</dbReference>
<comment type="caution">
    <text evidence="2">The sequence shown here is derived from an EMBL/GenBank/DDBJ whole genome shotgun (WGS) entry which is preliminary data.</text>
</comment>
<dbReference type="PRINTS" id="PR00111">
    <property type="entry name" value="ABHYDROLASE"/>
</dbReference>
<evidence type="ECO:0000313" key="2">
    <source>
        <dbReference type="EMBL" id="MBS0023004.1"/>
    </source>
</evidence>
<gene>
    <name evidence="2" type="ORF">KE274_02645</name>
</gene>
<dbReference type="InterPro" id="IPR050266">
    <property type="entry name" value="AB_hydrolase_sf"/>
</dbReference>
<dbReference type="GO" id="GO:0016787">
    <property type="term" value="F:hydrolase activity"/>
    <property type="evidence" value="ECO:0007669"/>
    <property type="project" value="UniProtKB-KW"/>
</dbReference>
<evidence type="ECO:0000259" key="1">
    <source>
        <dbReference type="Pfam" id="PF00561"/>
    </source>
</evidence>
<dbReference type="Proteomes" id="UP000678243">
    <property type="component" value="Unassembled WGS sequence"/>
</dbReference>
<feature type="domain" description="AB hydrolase-1" evidence="1">
    <location>
        <begin position="31"/>
        <end position="158"/>
    </location>
</feature>
<keyword evidence="2" id="KW-0378">Hydrolase</keyword>
<dbReference type="PANTHER" id="PTHR43798">
    <property type="entry name" value="MONOACYLGLYCEROL LIPASE"/>
    <property type="match status" value="1"/>
</dbReference>
<organism evidence="2 3">
    <name type="scientific">Microbacterium paraoxydans</name>
    <dbReference type="NCBI Taxonomy" id="199592"/>
    <lineage>
        <taxon>Bacteria</taxon>
        <taxon>Bacillati</taxon>
        <taxon>Actinomycetota</taxon>
        <taxon>Actinomycetes</taxon>
        <taxon>Micrococcales</taxon>
        <taxon>Microbacteriaceae</taxon>
        <taxon>Microbacterium</taxon>
    </lineage>
</organism>
<dbReference type="InterPro" id="IPR029058">
    <property type="entry name" value="AB_hydrolase_fold"/>
</dbReference>
<proteinExistence type="predicted"/>